<sequence>MASVPRLINTHTLRSSPTSPLISHALLSVSKLSSAIHPPSPFQYSYPRAITVCRPLYPSPPTPHLHQPPLPLNLSSPTLLQSLFSHAASRPSHSSSPHFP</sequence>
<proteinExistence type="predicted"/>
<dbReference type="AlphaFoldDB" id="A0A5B7F299"/>
<evidence type="ECO:0000313" key="2">
    <source>
        <dbReference type="Proteomes" id="UP000324222"/>
    </source>
</evidence>
<dbReference type="Proteomes" id="UP000324222">
    <property type="component" value="Unassembled WGS sequence"/>
</dbReference>
<protein>
    <submittedName>
        <fullName evidence="1">Uncharacterized protein</fullName>
    </submittedName>
</protein>
<evidence type="ECO:0000313" key="1">
    <source>
        <dbReference type="EMBL" id="MPC39476.1"/>
    </source>
</evidence>
<reference evidence="1 2" key="1">
    <citation type="submission" date="2019-05" db="EMBL/GenBank/DDBJ databases">
        <title>Another draft genome of Portunus trituberculatus and its Hox gene families provides insights of decapod evolution.</title>
        <authorList>
            <person name="Jeong J.-H."/>
            <person name="Song I."/>
            <person name="Kim S."/>
            <person name="Choi T."/>
            <person name="Kim D."/>
            <person name="Ryu S."/>
            <person name="Kim W."/>
        </authorList>
    </citation>
    <scope>NUCLEOTIDE SEQUENCE [LARGE SCALE GENOMIC DNA]</scope>
    <source>
        <tissue evidence="1">Muscle</tissue>
    </source>
</reference>
<keyword evidence="2" id="KW-1185">Reference proteome</keyword>
<accession>A0A5B7F299</accession>
<gene>
    <name evidence="1" type="ORF">E2C01_033013</name>
</gene>
<name>A0A5B7F299_PORTR</name>
<comment type="caution">
    <text evidence="1">The sequence shown here is derived from an EMBL/GenBank/DDBJ whole genome shotgun (WGS) entry which is preliminary data.</text>
</comment>
<dbReference type="EMBL" id="VSRR010004375">
    <property type="protein sequence ID" value="MPC39476.1"/>
    <property type="molecule type" value="Genomic_DNA"/>
</dbReference>
<organism evidence="1 2">
    <name type="scientific">Portunus trituberculatus</name>
    <name type="common">Swimming crab</name>
    <name type="synonym">Neptunus trituberculatus</name>
    <dbReference type="NCBI Taxonomy" id="210409"/>
    <lineage>
        <taxon>Eukaryota</taxon>
        <taxon>Metazoa</taxon>
        <taxon>Ecdysozoa</taxon>
        <taxon>Arthropoda</taxon>
        <taxon>Crustacea</taxon>
        <taxon>Multicrustacea</taxon>
        <taxon>Malacostraca</taxon>
        <taxon>Eumalacostraca</taxon>
        <taxon>Eucarida</taxon>
        <taxon>Decapoda</taxon>
        <taxon>Pleocyemata</taxon>
        <taxon>Brachyura</taxon>
        <taxon>Eubrachyura</taxon>
        <taxon>Portunoidea</taxon>
        <taxon>Portunidae</taxon>
        <taxon>Portuninae</taxon>
        <taxon>Portunus</taxon>
    </lineage>
</organism>